<dbReference type="RefSeq" id="WP_102626161.1">
    <property type="nucleotide sequence ID" value="NZ_PDOH01000028.1"/>
</dbReference>
<name>A0A2N7TU89_9GAMM</name>
<keyword evidence="2" id="KW-0472">Membrane</keyword>
<keyword evidence="4" id="KW-1185">Reference proteome</keyword>
<comment type="caution">
    <text evidence="3">The sequence shown here is derived from an EMBL/GenBank/DDBJ whole genome shotgun (WGS) entry which is preliminary data.</text>
</comment>
<evidence type="ECO:0000256" key="2">
    <source>
        <dbReference type="SAM" id="Phobius"/>
    </source>
</evidence>
<gene>
    <name evidence="3" type="ORF">C1H66_01525</name>
</gene>
<accession>A0A2N7TU89</accession>
<dbReference type="AlphaFoldDB" id="A0A2N7TU89"/>
<feature type="transmembrane region" description="Helical" evidence="2">
    <location>
        <begin position="72"/>
        <end position="95"/>
    </location>
</feature>
<feature type="region of interest" description="Disordered" evidence="1">
    <location>
        <begin position="241"/>
        <end position="308"/>
    </location>
</feature>
<proteinExistence type="predicted"/>
<dbReference type="EMBL" id="PNRE01000009">
    <property type="protein sequence ID" value="PMR71743.1"/>
    <property type="molecule type" value="Genomic_DNA"/>
</dbReference>
<keyword evidence="2" id="KW-1133">Transmembrane helix</keyword>
<feature type="transmembrane region" description="Helical" evidence="2">
    <location>
        <begin position="41"/>
        <end position="60"/>
    </location>
</feature>
<sequence length="395" mass="42845">MSNLNRIFLYVSGLGLVILGTLCTAFWLHTQAPDLFPFMDIGAWLAGALLELGKVVLMMAGLELIRIGRRWFASGVLLVCLVLSGISMFTTYQFLSIGAIGEKGEVATMEATSRSIERSIEGIDQQITSLDSAIDQKNATAERYREITYLEKSVGVLDGNAKYLAARGELIAERNDLLQRLGQAQSKATELKETEVIAFTTISVLIDVVGMLCLALAGGRPSPTTAPPFDASRQRISRISGEEPTEPFVGTQGSACLTGNGSLKPTPHEPIIPQEEQGTEASVEAVEESGIEPDQLKAAPSGENHVHRVQDSSDYAILSVNRPEQDTKKRPAIEEELIERALEALREGVEPKKASIRKALRIADARALIVLKELERLGHLVRTGKGWAVPGYKAA</sequence>
<dbReference type="Proteomes" id="UP000235346">
    <property type="component" value="Unassembled WGS sequence"/>
</dbReference>
<protein>
    <submittedName>
        <fullName evidence="3">Uncharacterized protein</fullName>
    </submittedName>
</protein>
<evidence type="ECO:0000256" key="1">
    <source>
        <dbReference type="SAM" id="MobiDB-lite"/>
    </source>
</evidence>
<organism evidence="3 4">
    <name type="scientific">Halomonas heilongjiangensis</name>
    <dbReference type="NCBI Taxonomy" id="1387883"/>
    <lineage>
        <taxon>Bacteria</taxon>
        <taxon>Pseudomonadati</taxon>
        <taxon>Pseudomonadota</taxon>
        <taxon>Gammaproteobacteria</taxon>
        <taxon>Oceanospirillales</taxon>
        <taxon>Halomonadaceae</taxon>
        <taxon>Halomonas</taxon>
    </lineage>
</organism>
<evidence type="ECO:0000313" key="3">
    <source>
        <dbReference type="EMBL" id="PMR71743.1"/>
    </source>
</evidence>
<keyword evidence="2" id="KW-0812">Transmembrane</keyword>
<reference evidence="3 4" key="1">
    <citation type="submission" date="2018-01" db="EMBL/GenBank/DDBJ databases">
        <title>Halomonas endophytica sp. nov., isolated from storage liquid in the stems of Populus euphratica.</title>
        <authorList>
            <person name="Chen C."/>
        </authorList>
    </citation>
    <scope>NUCLEOTIDE SEQUENCE [LARGE SCALE GENOMIC DNA]</scope>
    <source>
        <strain evidence="3 4">DSM 26881</strain>
    </source>
</reference>
<feature type="compositionally biased region" description="Polar residues" evidence="1">
    <location>
        <begin position="251"/>
        <end position="263"/>
    </location>
</feature>
<feature type="transmembrane region" description="Helical" evidence="2">
    <location>
        <begin position="7"/>
        <end position="29"/>
    </location>
</feature>
<evidence type="ECO:0000313" key="4">
    <source>
        <dbReference type="Proteomes" id="UP000235346"/>
    </source>
</evidence>